<dbReference type="InterPro" id="IPR029063">
    <property type="entry name" value="SAM-dependent_MTases_sf"/>
</dbReference>
<dbReference type="OrthoDB" id="417697at2759"/>
<dbReference type="Pfam" id="PF13649">
    <property type="entry name" value="Methyltransf_25"/>
    <property type="match status" value="1"/>
</dbReference>
<dbReference type="CDD" id="cd02440">
    <property type="entry name" value="AdoMet_MTases"/>
    <property type="match status" value="1"/>
</dbReference>
<dbReference type="VEuPathDB" id="FungiDB:G647_07838"/>
<dbReference type="PANTHER" id="PTHR43591:SF110">
    <property type="entry name" value="RHODANESE DOMAIN-CONTAINING PROTEIN"/>
    <property type="match status" value="1"/>
</dbReference>
<evidence type="ECO:0000313" key="3">
    <source>
        <dbReference type="Proteomes" id="UP000094526"/>
    </source>
</evidence>
<gene>
    <name evidence="2" type="ORF">CLCR_06003</name>
</gene>
<evidence type="ECO:0000313" key="2">
    <source>
        <dbReference type="EMBL" id="OCT45184.1"/>
    </source>
</evidence>
<keyword evidence="3" id="KW-1185">Reference proteome</keyword>
<dbReference type="SUPFAM" id="SSF53335">
    <property type="entry name" value="S-adenosyl-L-methionine-dependent methyltransferases"/>
    <property type="match status" value="1"/>
</dbReference>
<feature type="domain" description="Methyltransferase" evidence="1">
    <location>
        <begin position="62"/>
        <end position="156"/>
    </location>
</feature>
<dbReference type="AlphaFoldDB" id="A0A1C1C9H0"/>
<dbReference type="VEuPathDB" id="FungiDB:CLCR_06003"/>
<dbReference type="eggNOG" id="ENOG502SNAB">
    <property type="taxonomic scope" value="Eukaryota"/>
</dbReference>
<accession>A0A1C1C9H0</accession>
<dbReference type="GO" id="GO:0032259">
    <property type="term" value="P:methylation"/>
    <property type="evidence" value="ECO:0007669"/>
    <property type="project" value="UniProtKB-KW"/>
</dbReference>
<dbReference type="Proteomes" id="UP000094526">
    <property type="component" value="Unassembled WGS sequence"/>
</dbReference>
<organism evidence="2 3">
    <name type="scientific">Cladophialophora carrionii</name>
    <dbReference type="NCBI Taxonomy" id="86049"/>
    <lineage>
        <taxon>Eukaryota</taxon>
        <taxon>Fungi</taxon>
        <taxon>Dikarya</taxon>
        <taxon>Ascomycota</taxon>
        <taxon>Pezizomycotina</taxon>
        <taxon>Eurotiomycetes</taxon>
        <taxon>Chaetothyriomycetidae</taxon>
        <taxon>Chaetothyriales</taxon>
        <taxon>Herpotrichiellaceae</taxon>
        <taxon>Cladophialophora</taxon>
    </lineage>
</organism>
<keyword evidence="2" id="KW-0808">Transferase</keyword>
<dbReference type="PANTHER" id="PTHR43591">
    <property type="entry name" value="METHYLTRANSFERASE"/>
    <property type="match status" value="1"/>
</dbReference>
<evidence type="ECO:0000259" key="1">
    <source>
        <dbReference type="Pfam" id="PF13649"/>
    </source>
</evidence>
<reference evidence="3" key="1">
    <citation type="submission" date="2015-07" db="EMBL/GenBank/DDBJ databases">
        <authorList>
            <person name="Teixeira M.M."/>
            <person name="Souza R.C."/>
            <person name="Almeida L.G."/>
            <person name="Vicente V.A."/>
            <person name="de Hoog S."/>
            <person name="Bocca A.L."/>
            <person name="de Almeida S.R."/>
            <person name="Vasconcelos A.T."/>
            <person name="Felipe M.S."/>
        </authorList>
    </citation>
    <scope>NUCLEOTIDE SEQUENCE [LARGE SCALE GENOMIC DNA]</scope>
    <source>
        <strain evidence="3">KSF</strain>
    </source>
</reference>
<sequence>MGSNPAATAESGDNYILSRNFLSSARLTAQHCLFVLKNGFLLHPKIAKYIQHTSTRTESLEIADIAAGNGIVGLTLAHEHPQAKVVALDISAEQYPPVWTRPENIDFGIWNFFDPLPEEFVGRFDVVHVRAICVPLMAGGIEAVIKKLVQMLKPGGYIQWYETVSKCFAELDQSLDPLPLSADYFRLFDKYVGLFSSIRQFDRLATELESEGLVEVERTDSPIMPYLLKQETDFVLWSCDEVLDTLRRRGGILDMKELEVARDQLTAEVARGKCLTYTMATFIGRKPWTVVNKECEVVA</sequence>
<dbReference type="EMBL" id="LGRB01000020">
    <property type="protein sequence ID" value="OCT45184.1"/>
    <property type="molecule type" value="Genomic_DNA"/>
</dbReference>
<name>A0A1C1C9H0_9EURO</name>
<keyword evidence="2" id="KW-0489">Methyltransferase</keyword>
<dbReference type="GO" id="GO:0008168">
    <property type="term" value="F:methyltransferase activity"/>
    <property type="evidence" value="ECO:0007669"/>
    <property type="project" value="UniProtKB-KW"/>
</dbReference>
<dbReference type="Gene3D" id="3.40.50.150">
    <property type="entry name" value="Vaccinia Virus protein VP39"/>
    <property type="match status" value="1"/>
</dbReference>
<dbReference type="InterPro" id="IPR041698">
    <property type="entry name" value="Methyltransf_25"/>
</dbReference>
<comment type="caution">
    <text evidence="2">The sequence shown here is derived from an EMBL/GenBank/DDBJ whole genome shotgun (WGS) entry which is preliminary data.</text>
</comment>
<protein>
    <submittedName>
        <fullName evidence="2">Methyltransferase</fullName>
    </submittedName>
</protein>
<proteinExistence type="predicted"/>
<dbReference type="STRING" id="86049.A0A1C1C9H0"/>